<gene>
    <name evidence="2" type="ORF">JDA50_19115</name>
</gene>
<dbReference type="SMART" id="SM00530">
    <property type="entry name" value="HTH_XRE"/>
    <property type="match status" value="1"/>
</dbReference>
<dbReference type="InterPro" id="IPR001387">
    <property type="entry name" value="Cro/C1-type_HTH"/>
</dbReference>
<dbReference type="GO" id="GO:0003677">
    <property type="term" value="F:DNA binding"/>
    <property type="evidence" value="ECO:0007669"/>
    <property type="project" value="InterPro"/>
</dbReference>
<proteinExistence type="predicted"/>
<organism evidence="2 3">
    <name type="scientific">Acinetobacter pittii</name>
    <name type="common">Acinetobacter genomosp. 3</name>
    <dbReference type="NCBI Taxonomy" id="48296"/>
    <lineage>
        <taxon>Bacteria</taxon>
        <taxon>Pseudomonadati</taxon>
        <taxon>Pseudomonadota</taxon>
        <taxon>Gammaproteobacteria</taxon>
        <taxon>Moraxellales</taxon>
        <taxon>Moraxellaceae</taxon>
        <taxon>Acinetobacter</taxon>
        <taxon>Acinetobacter calcoaceticus/baumannii complex</taxon>
    </lineage>
</organism>
<feature type="domain" description="HTH cro/C1-type" evidence="1">
    <location>
        <begin position="5"/>
        <end position="59"/>
    </location>
</feature>
<dbReference type="Proteomes" id="UP000660083">
    <property type="component" value="Unassembled WGS sequence"/>
</dbReference>
<dbReference type="AlphaFoldDB" id="A0A8I1HDK4"/>
<dbReference type="Gene3D" id="1.10.260.40">
    <property type="entry name" value="lambda repressor-like DNA-binding domains"/>
    <property type="match status" value="1"/>
</dbReference>
<dbReference type="CDD" id="cd00093">
    <property type="entry name" value="HTH_XRE"/>
    <property type="match status" value="1"/>
</dbReference>
<accession>A0A8I1HDK4</accession>
<dbReference type="PROSITE" id="PS50943">
    <property type="entry name" value="HTH_CROC1"/>
    <property type="match status" value="1"/>
</dbReference>
<comment type="caution">
    <text evidence="2">The sequence shown here is derived from an EMBL/GenBank/DDBJ whole genome shotgun (WGS) entry which is preliminary data.</text>
</comment>
<dbReference type="EMBL" id="JAEFCT010000021">
    <property type="protein sequence ID" value="MBK1446510.1"/>
    <property type="molecule type" value="Genomic_DNA"/>
</dbReference>
<dbReference type="RefSeq" id="WP_086335837.1">
    <property type="nucleotide sequence ID" value="NZ_JAEFCT010000021.1"/>
</dbReference>
<dbReference type="InterPro" id="IPR010982">
    <property type="entry name" value="Lambda_DNA-bd_dom_sf"/>
</dbReference>
<evidence type="ECO:0000313" key="3">
    <source>
        <dbReference type="Proteomes" id="UP000660083"/>
    </source>
</evidence>
<evidence type="ECO:0000313" key="2">
    <source>
        <dbReference type="EMBL" id="MBK1446510.1"/>
    </source>
</evidence>
<protein>
    <submittedName>
        <fullName evidence="2">Helix-turn-helix transcriptional regulator</fullName>
    </submittedName>
</protein>
<reference evidence="2" key="1">
    <citation type="submission" date="2020-12" db="EMBL/GenBank/DDBJ databases">
        <authorList>
            <person name="Chopjitt P."/>
        </authorList>
    </citation>
    <scope>NUCLEOTIDE SEQUENCE</scope>
    <source>
        <strain evidence="2">AP1</strain>
    </source>
</reference>
<sequence length="83" mass="9595">MASPLARKRKELKLTVEQVSSGVGCSAPNYWRIESGEQQPRKNLLQAIIRYFDNQVTEMEILFPEQFASEDDFEDLTQEENAE</sequence>
<name>A0A8I1HDK4_ACIPI</name>
<evidence type="ECO:0000259" key="1">
    <source>
        <dbReference type="PROSITE" id="PS50943"/>
    </source>
</evidence>
<dbReference type="SUPFAM" id="SSF47413">
    <property type="entry name" value="lambda repressor-like DNA-binding domains"/>
    <property type="match status" value="1"/>
</dbReference>
<dbReference type="Pfam" id="PF13560">
    <property type="entry name" value="HTH_31"/>
    <property type="match status" value="1"/>
</dbReference>